<sequence length="18" mass="2212">MLSEALVTRKIYFRTLRN</sequence>
<name>A0A2P2NLS1_RHIMU</name>
<dbReference type="AlphaFoldDB" id="A0A2P2NLS1"/>
<organism evidence="1">
    <name type="scientific">Rhizophora mucronata</name>
    <name type="common">Asiatic mangrove</name>
    <dbReference type="NCBI Taxonomy" id="61149"/>
    <lineage>
        <taxon>Eukaryota</taxon>
        <taxon>Viridiplantae</taxon>
        <taxon>Streptophyta</taxon>
        <taxon>Embryophyta</taxon>
        <taxon>Tracheophyta</taxon>
        <taxon>Spermatophyta</taxon>
        <taxon>Magnoliopsida</taxon>
        <taxon>eudicotyledons</taxon>
        <taxon>Gunneridae</taxon>
        <taxon>Pentapetalae</taxon>
        <taxon>rosids</taxon>
        <taxon>fabids</taxon>
        <taxon>Malpighiales</taxon>
        <taxon>Rhizophoraceae</taxon>
        <taxon>Rhizophora</taxon>
    </lineage>
</organism>
<proteinExistence type="predicted"/>
<evidence type="ECO:0000313" key="1">
    <source>
        <dbReference type="EMBL" id="MBX43364.1"/>
    </source>
</evidence>
<dbReference type="EMBL" id="GGEC01062880">
    <property type="protein sequence ID" value="MBX43364.1"/>
    <property type="molecule type" value="Transcribed_RNA"/>
</dbReference>
<accession>A0A2P2NLS1</accession>
<reference evidence="1" key="1">
    <citation type="submission" date="2018-02" db="EMBL/GenBank/DDBJ databases">
        <title>Rhizophora mucronata_Transcriptome.</title>
        <authorList>
            <person name="Meera S.P."/>
            <person name="Sreeshan A."/>
            <person name="Augustine A."/>
        </authorList>
    </citation>
    <scope>NUCLEOTIDE SEQUENCE</scope>
    <source>
        <tissue evidence="1">Leaf</tissue>
    </source>
</reference>
<protein>
    <submittedName>
        <fullName evidence="1">Uncharacterized protein</fullName>
    </submittedName>
</protein>